<dbReference type="Pfam" id="PF11741">
    <property type="entry name" value="AMIN"/>
    <property type="match status" value="1"/>
</dbReference>
<dbReference type="Pfam" id="PF13354">
    <property type="entry name" value="Beta-lactamase2"/>
    <property type="match status" value="1"/>
</dbReference>
<accession>A0A2T1FWF8</accession>
<evidence type="ECO:0000259" key="2">
    <source>
        <dbReference type="Pfam" id="PF11741"/>
    </source>
</evidence>
<dbReference type="GO" id="GO:0030655">
    <property type="term" value="P:beta-lactam antibiotic catabolic process"/>
    <property type="evidence" value="ECO:0007669"/>
    <property type="project" value="InterPro"/>
</dbReference>
<dbReference type="RefSeq" id="WP_106310671.1">
    <property type="nucleotide sequence ID" value="NZ_PVWO01000429.1"/>
</dbReference>
<dbReference type="PROSITE" id="PS51257">
    <property type="entry name" value="PROKAR_LIPOPROTEIN"/>
    <property type="match status" value="1"/>
</dbReference>
<feature type="signal peptide" evidence="1">
    <location>
        <begin position="1"/>
        <end position="18"/>
    </location>
</feature>
<dbReference type="Gene3D" id="2.60.40.3500">
    <property type="match status" value="1"/>
</dbReference>
<dbReference type="InterPro" id="IPR012338">
    <property type="entry name" value="Beta-lactam/transpept-like"/>
</dbReference>
<dbReference type="Proteomes" id="UP000238937">
    <property type="component" value="Unassembled WGS sequence"/>
</dbReference>
<comment type="caution">
    <text evidence="4">The sequence shown here is derived from an EMBL/GenBank/DDBJ whole genome shotgun (WGS) entry which is preliminary data.</text>
</comment>
<evidence type="ECO:0000259" key="3">
    <source>
        <dbReference type="Pfam" id="PF13354"/>
    </source>
</evidence>
<feature type="chain" id="PRO_5015442600" evidence="1">
    <location>
        <begin position="19"/>
        <end position="421"/>
    </location>
</feature>
<dbReference type="SUPFAM" id="SSF56601">
    <property type="entry name" value="beta-lactamase/transpeptidase-like"/>
    <property type="match status" value="1"/>
</dbReference>
<organism evidence="4 5">
    <name type="scientific">Chamaesiphon polymorphus CCALA 037</name>
    <dbReference type="NCBI Taxonomy" id="2107692"/>
    <lineage>
        <taxon>Bacteria</taxon>
        <taxon>Bacillati</taxon>
        <taxon>Cyanobacteriota</taxon>
        <taxon>Cyanophyceae</taxon>
        <taxon>Gomontiellales</taxon>
        <taxon>Chamaesiphonaceae</taxon>
        <taxon>Chamaesiphon</taxon>
    </lineage>
</organism>
<keyword evidence="4" id="KW-0378">Hydrolase</keyword>
<proteinExistence type="predicted"/>
<dbReference type="EMBL" id="PVWO01000429">
    <property type="protein sequence ID" value="PSB49256.1"/>
    <property type="molecule type" value="Genomic_DNA"/>
</dbReference>
<reference evidence="4 5" key="1">
    <citation type="submission" date="2018-03" db="EMBL/GenBank/DDBJ databases">
        <title>The ancient ancestry and fast evolution of plastids.</title>
        <authorList>
            <person name="Moore K.R."/>
            <person name="Magnabosco C."/>
            <person name="Momper L."/>
            <person name="Gold D.A."/>
            <person name="Bosak T."/>
            <person name="Fournier G.P."/>
        </authorList>
    </citation>
    <scope>NUCLEOTIDE SEQUENCE [LARGE SCALE GENOMIC DNA]</scope>
    <source>
        <strain evidence="4 5">CCALA 037</strain>
    </source>
</reference>
<protein>
    <submittedName>
        <fullName evidence="4">Serine hydrolase</fullName>
    </submittedName>
</protein>
<dbReference type="InterPro" id="IPR000871">
    <property type="entry name" value="Beta-lactam_class-A"/>
</dbReference>
<dbReference type="Gene3D" id="3.40.710.10">
    <property type="entry name" value="DD-peptidase/beta-lactamase superfamily"/>
    <property type="match status" value="1"/>
</dbReference>
<evidence type="ECO:0000313" key="4">
    <source>
        <dbReference type="EMBL" id="PSB49256.1"/>
    </source>
</evidence>
<evidence type="ECO:0000256" key="1">
    <source>
        <dbReference type="SAM" id="SignalP"/>
    </source>
</evidence>
<feature type="domain" description="Beta-lactamase class A catalytic" evidence="3">
    <location>
        <begin position="180"/>
        <end position="389"/>
    </location>
</feature>
<evidence type="ECO:0000313" key="5">
    <source>
        <dbReference type="Proteomes" id="UP000238937"/>
    </source>
</evidence>
<dbReference type="GO" id="GO:0008800">
    <property type="term" value="F:beta-lactamase activity"/>
    <property type="evidence" value="ECO:0007669"/>
    <property type="project" value="InterPro"/>
</dbReference>
<keyword evidence="5" id="KW-1185">Reference proteome</keyword>
<dbReference type="PANTHER" id="PTHR35333">
    <property type="entry name" value="BETA-LACTAMASE"/>
    <property type="match status" value="1"/>
</dbReference>
<dbReference type="InterPro" id="IPR045155">
    <property type="entry name" value="Beta-lactam_cat"/>
</dbReference>
<sequence>MKLNWLLTGLISSACLFAAPARASTFTGWEFKPDRNQLNFGTDTGVQPKATLLDGPYRLVVDLPGTKMTAATVRKQYGAAVREVRIAQSDRNTTRLVMELAPGYGVSPQNIIIRSDIPSRWSIKLRTIQRGVSTASTGTIQTVPIAPIIFAGVVPIGKEMTVLKSQIKTLAAKYGSISPGMFFMEVDTGNYLDINGEKSFPAASTIKLPILMALFQAVDSGQVKLDEKLTVRRDLITGGSGELQNSRGAKLSVFQTATKMIAISDNTATNMIIDRLGGRKVLNSKFKSWGLRKTVINRMLGDFKGANTTSPADLVRVSALLAKRQLITETSRSKVLDILNQTANRKLLPAGLGKGAAIAHKTGTLGRLIGDAGIIEMPNGKLYLAGIFVKRSFNDVRARNFVQAVSKLTYNYINNRQVSQK</sequence>
<name>A0A2T1FWF8_9CYAN</name>
<gene>
    <name evidence="4" type="ORF">C7B77_23545</name>
</gene>
<dbReference type="OrthoDB" id="9775096at2"/>
<feature type="domain" description="AMIN" evidence="2">
    <location>
        <begin position="29"/>
        <end position="109"/>
    </location>
</feature>
<dbReference type="InterPro" id="IPR021731">
    <property type="entry name" value="AMIN_dom"/>
</dbReference>
<dbReference type="AlphaFoldDB" id="A0A2T1FWF8"/>
<keyword evidence="1" id="KW-0732">Signal</keyword>
<dbReference type="GO" id="GO:0046677">
    <property type="term" value="P:response to antibiotic"/>
    <property type="evidence" value="ECO:0007669"/>
    <property type="project" value="InterPro"/>
</dbReference>
<dbReference type="PANTHER" id="PTHR35333:SF4">
    <property type="entry name" value="SLR0121 PROTEIN"/>
    <property type="match status" value="1"/>
</dbReference>